<reference evidence="8 10" key="3">
    <citation type="journal article" date="2015" name="PLoS ONE">
        <title>Spontaneous Deletion of an "ORFanage" Region Facilitates Host Adaptation in a "Photosynthetic" Cyanophage.</title>
        <authorList>
            <person name="Puxty R.J."/>
            <person name="Perez-Sepulveda B."/>
            <person name="Rihtman B."/>
            <person name="Evans D.J."/>
            <person name="Millard A.D."/>
            <person name="Scanlan D.J."/>
        </authorList>
    </citation>
    <scope>NUCLEOTIDE SEQUENCE [LARGE SCALE GENOMIC DNA]</scope>
</reference>
<dbReference type="Gene3D" id="2.60.120.620">
    <property type="entry name" value="q2cbj1_9rhob like domain"/>
    <property type="match status" value="1"/>
</dbReference>
<dbReference type="InterPro" id="IPR005123">
    <property type="entry name" value="Oxoglu/Fe-dep_dioxygenase_dom"/>
</dbReference>
<evidence type="ECO:0000256" key="5">
    <source>
        <dbReference type="ARBA" id="ARBA00023004"/>
    </source>
</evidence>
<sequence length="200" mass="23251">MNCNPFTYIDMSLPDSIIDSIYETINQHNPQLNPGRVMSGGNFKEVVRIRDCKSVGLDAQHWFVGMIWHHISRANMHNFQFDITSFDNDNVEFLSYDKGGHYAWHCDDFCGRYSPQVPADGLKTEVYNEYSRKLSFSLLLNDDYEGGEFQIYFPPHHMITIPKEKGKLIIFDSRCVHRVRKVKSGTRDVLVGWVVGPRWK</sequence>
<dbReference type="KEGG" id="vg:3260359"/>
<comment type="cofactor">
    <cofactor evidence="1">
        <name>L-ascorbate</name>
        <dbReference type="ChEBI" id="CHEBI:38290"/>
    </cofactor>
</comment>
<keyword evidence="5" id="KW-0408">Iron</keyword>
<organismHost>
    <name type="scientific">Synechococcus</name>
    <dbReference type="NCBI Taxonomy" id="1129"/>
</organismHost>
<evidence type="ECO:0000313" key="9">
    <source>
        <dbReference type="Proteomes" id="UP000000994"/>
    </source>
</evidence>
<dbReference type="PROSITE" id="PS51471">
    <property type="entry name" value="FE2OG_OXY"/>
    <property type="match status" value="1"/>
</dbReference>
<dbReference type="Proteomes" id="UP000000994">
    <property type="component" value="Segment"/>
</dbReference>
<keyword evidence="2" id="KW-0479">Metal-binding</keyword>
<gene>
    <name evidence="8" type="ORF">S-PM2d060</name>
    <name evidence="7" type="ORF">S-PM2p060</name>
</gene>
<protein>
    <submittedName>
        <fullName evidence="7">2OG-Fe(II) oxygenase</fullName>
    </submittedName>
</protein>
<evidence type="ECO:0000256" key="3">
    <source>
        <dbReference type="ARBA" id="ARBA00022964"/>
    </source>
</evidence>
<evidence type="ECO:0000259" key="6">
    <source>
        <dbReference type="PROSITE" id="PS51471"/>
    </source>
</evidence>
<evidence type="ECO:0000313" key="10">
    <source>
        <dbReference type="Proteomes" id="UP000246186"/>
    </source>
</evidence>
<keyword evidence="3" id="KW-0223">Dioxygenase</keyword>
<dbReference type="SMART" id="SM00702">
    <property type="entry name" value="P4Hc"/>
    <property type="match status" value="1"/>
</dbReference>
<dbReference type="Pfam" id="PF13640">
    <property type="entry name" value="2OG-FeII_Oxy_3"/>
    <property type="match status" value="1"/>
</dbReference>
<dbReference type="InterPro" id="IPR006620">
    <property type="entry name" value="Pro_4_hyd_alph"/>
</dbReference>
<proteinExistence type="predicted"/>
<evidence type="ECO:0000256" key="4">
    <source>
        <dbReference type="ARBA" id="ARBA00023002"/>
    </source>
</evidence>
<evidence type="ECO:0000256" key="2">
    <source>
        <dbReference type="ARBA" id="ARBA00022723"/>
    </source>
</evidence>
<keyword evidence="4" id="KW-0560">Oxidoreductase</keyword>
<evidence type="ECO:0000313" key="8">
    <source>
        <dbReference type="EMBL" id="CFW42171.1"/>
    </source>
</evidence>
<reference evidence="7 9" key="1">
    <citation type="journal article" date="2004" name="Proc. Natl. Acad. Sci. U.S.A.">
        <title>Genetic organization of the psbAD region in phages infecting marine Synechococcus strains.</title>
        <authorList>
            <person name="Millard A."/>
            <person name="Clokie M.R."/>
            <person name="Shub D.A."/>
            <person name="Mann N.H."/>
        </authorList>
    </citation>
    <scope>NUCLEOTIDE SEQUENCE [LARGE SCALE GENOMIC DNA]</scope>
</reference>
<dbReference type="Proteomes" id="UP000246186">
    <property type="component" value="Genome"/>
</dbReference>
<organism evidence="7 9">
    <name type="scientific">Synechococcus phage S-PM2</name>
    <dbReference type="NCBI Taxonomy" id="238854"/>
    <lineage>
        <taxon>Viruses</taxon>
        <taxon>Duplodnaviria</taxon>
        <taxon>Heunggongvirae</taxon>
        <taxon>Uroviricota</taxon>
        <taxon>Caudoviricetes</taxon>
        <taxon>Pantevenvirales</taxon>
        <taxon>Kyanoviridae</taxon>
        <taxon>Nodensvirus</taxon>
        <taxon>Nodensvirus spm2</taxon>
    </lineage>
</organism>
<reference evidence="8" key="4">
    <citation type="submission" date="2015-02" db="EMBL/GenBank/DDBJ databases">
        <authorList>
            <person name="Chooi Y.-H."/>
        </authorList>
    </citation>
    <scope>NUCLEOTIDE SEQUENCE</scope>
</reference>
<feature type="domain" description="Fe2OG dioxygenase" evidence="6">
    <location>
        <begin position="87"/>
        <end position="196"/>
    </location>
</feature>
<dbReference type="InterPro" id="IPR044862">
    <property type="entry name" value="Pro_4_hyd_alph_FE2OG_OXY"/>
</dbReference>
<evidence type="ECO:0000256" key="1">
    <source>
        <dbReference type="ARBA" id="ARBA00001961"/>
    </source>
</evidence>
<dbReference type="OrthoDB" id="16099at10239"/>
<dbReference type="EMBL" id="LN828717">
    <property type="protein sequence ID" value="CFW42171.1"/>
    <property type="molecule type" value="Genomic_DNA"/>
</dbReference>
<dbReference type="EMBL" id="AJ630128">
    <property type="protein sequence ID" value="CAF34124.1"/>
    <property type="molecule type" value="Genomic_DNA"/>
</dbReference>
<dbReference type="GO" id="GO:0016705">
    <property type="term" value="F:oxidoreductase activity, acting on paired donors, with incorporation or reduction of molecular oxygen"/>
    <property type="evidence" value="ECO:0007669"/>
    <property type="project" value="InterPro"/>
</dbReference>
<dbReference type="GO" id="GO:0051213">
    <property type="term" value="F:dioxygenase activity"/>
    <property type="evidence" value="ECO:0007669"/>
    <property type="project" value="UniProtKB-KW"/>
</dbReference>
<dbReference type="GO" id="GO:0031418">
    <property type="term" value="F:L-ascorbic acid binding"/>
    <property type="evidence" value="ECO:0007669"/>
    <property type="project" value="InterPro"/>
</dbReference>
<reference evidence="7 9" key="2">
    <citation type="journal article" date="2005" name="J. Bacteriol.">
        <title>The genome of S-PM2, a 'photosynthetic' T4-type bacteriophage that infects marine Synechococcus strains.</title>
        <authorList>
            <person name="Mann N.H."/>
            <person name="Clokie M.R."/>
            <person name="Millard A."/>
            <person name="Cook A."/>
            <person name="Wilson W.H."/>
            <person name="Wheatley P.J."/>
            <person name="Letarov A."/>
            <person name="Krisch H.M."/>
        </authorList>
    </citation>
    <scope>NUCLEOTIDE SEQUENCE</scope>
</reference>
<keyword evidence="9" id="KW-1185">Reference proteome</keyword>
<dbReference type="RefSeq" id="YP_195094.1">
    <property type="nucleotide sequence ID" value="NC_006820.1"/>
</dbReference>
<accession>Q5GQX6</accession>
<dbReference type="GO" id="GO:0005506">
    <property type="term" value="F:iron ion binding"/>
    <property type="evidence" value="ECO:0007669"/>
    <property type="project" value="InterPro"/>
</dbReference>
<name>Q5GQX6_BPSYP</name>
<evidence type="ECO:0000313" key="7">
    <source>
        <dbReference type="EMBL" id="CAF34124.1"/>
    </source>
</evidence>